<evidence type="ECO:0000313" key="10">
    <source>
        <dbReference type="EMBL" id="QCI65588.1"/>
    </source>
</evidence>
<dbReference type="InterPro" id="IPR004358">
    <property type="entry name" value="Sig_transdc_His_kin-like_C"/>
</dbReference>
<dbReference type="PRINTS" id="PR00344">
    <property type="entry name" value="BCTRLSENSOR"/>
</dbReference>
<dbReference type="InterPro" id="IPR005467">
    <property type="entry name" value="His_kinase_dom"/>
</dbReference>
<dbReference type="PANTHER" id="PTHR43047:SF9">
    <property type="entry name" value="HISTIDINE KINASE"/>
    <property type="match status" value="1"/>
</dbReference>
<keyword evidence="3 6" id="KW-0597">Phosphoprotein</keyword>
<dbReference type="PROSITE" id="PS50110">
    <property type="entry name" value="RESPONSE_REGULATORY"/>
    <property type="match status" value="1"/>
</dbReference>
<dbReference type="SUPFAM" id="SSF52172">
    <property type="entry name" value="CheY-like"/>
    <property type="match status" value="1"/>
</dbReference>
<feature type="transmembrane region" description="Helical" evidence="7">
    <location>
        <begin position="158"/>
        <end position="175"/>
    </location>
</feature>
<comment type="catalytic activity">
    <reaction evidence="1">
        <text>ATP + protein L-histidine = ADP + protein N-phospho-L-histidine.</text>
        <dbReference type="EC" id="2.7.13.3"/>
    </reaction>
</comment>
<dbReference type="SMART" id="SM00387">
    <property type="entry name" value="HATPase_c"/>
    <property type="match status" value="1"/>
</dbReference>
<dbReference type="InterPro" id="IPR003594">
    <property type="entry name" value="HATPase_dom"/>
</dbReference>
<dbReference type="OrthoDB" id="9764438at2"/>
<dbReference type="SUPFAM" id="SSF47384">
    <property type="entry name" value="Homodimeric domain of signal transducing histidine kinase"/>
    <property type="match status" value="1"/>
</dbReference>
<dbReference type="GO" id="GO:0000155">
    <property type="term" value="F:phosphorelay sensor kinase activity"/>
    <property type="evidence" value="ECO:0007669"/>
    <property type="project" value="InterPro"/>
</dbReference>
<evidence type="ECO:0000256" key="5">
    <source>
        <dbReference type="ARBA" id="ARBA00022777"/>
    </source>
</evidence>
<evidence type="ECO:0000313" key="11">
    <source>
        <dbReference type="Proteomes" id="UP000298781"/>
    </source>
</evidence>
<dbReference type="GO" id="GO:0009927">
    <property type="term" value="F:histidine phosphotransfer kinase activity"/>
    <property type="evidence" value="ECO:0007669"/>
    <property type="project" value="TreeGrafter"/>
</dbReference>
<evidence type="ECO:0000259" key="8">
    <source>
        <dbReference type="PROSITE" id="PS50109"/>
    </source>
</evidence>
<reference evidence="10 11" key="1">
    <citation type="submission" date="2019-04" db="EMBL/GenBank/DDBJ databases">
        <title>Phreatobacter aquaticus sp. nov.</title>
        <authorList>
            <person name="Choi A."/>
        </authorList>
    </citation>
    <scope>NUCLEOTIDE SEQUENCE [LARGE SCALE GENOMIC DNA]</scope>
    <source>
        <strain evidence="10 11">KCTC 52518</strain>
    </source>
</reference>
<dbReference type="InterPro" id="IPR001789">
    <property type="entry name" value="Sig_transdc_resp-reg_receiver"/>
</dbReference>
<evidence type="ECO:0000256" key="1">
    <source>
        <dbReference type="ARBA" id="ARBA00000085"/>
    </source>
</evidence>
<feature type="transmembrane region" description="Helical" evidence="7">
    <location>
        <begin position="45"/>
        <end position="67"/>
    </location>
</feature>
<gene>
    <name evidence="10" type="ORF">E8M01_16060</name>
</gene>
<dbReference type="PROSITE" id="PS50109">
    <property type="entry name" value="HIS_KIN"/>
    <property type="match status" value="1"/>
</dbReference>
<sequence>MKSDRAREALIDLLYRQSYAVLFANFVIPIPVAYVFRGVLPETALLTWVGAIYLLSVLRIVLAHRYFKRDEAAAPALRWAWRATVLSWLSSLLWGLIGWLGFVHGEPHIFAFTCIVLTGLVCGAVPSLSAFPAAYAGSLVAMLLPMAVRCLISEAPIYSVYLGFIICLAAVNLYYSRVTYLTLVETVRLRSENLELIGSLERQRDRAQAADRSKSRFLAAASHDLRQPIHALSLFIAALATLAQRGDVRAAEARNMAGRLQAVVGNLGDLLNGLLDISRLDAGVVPVGREPVSLGRLFADLSHEYAGAARERGLDWRIAKTSLWVDSDPVLLKRVLGNLVSNAFRYTTTGGVLLGCRRRSGGKVEIQVLDTGIGIAGDQQAVIFDEFVQLQNPEHDRAQGLGLGLAIVRRVAQLLEHGVGLRSIDGRGSVFSLTVPVAAPAAMGQAIPSAMATHGLGILVVDDERDVLDAISGLLDLWGHRVYAGRSAAEACRVHAEAARQGDAPADLILVDYRLSGGVTGADAIREIAAHLGCAPPAIIITGDTSPVRLKEAAASGHRLLHKPIGADNLREAIAASLR</sequence>
<dbReference type="Proteomes" id="UP000298781">
    <property type="component" value="Chromosome"/>
</dbReference>
<dbReference type="AlphaFoldDB" id="A0A4D7B573"/>
<feature type="transmembrane region" description="Helical" evidence="7">
    <location>
        <begin position="108"/>
        <end position="126"/>
    </location>
</feature>
<keyword evidence="5" id="KW-0418">Kinase</keyword>
<dbReference type="Pfam" id="PF00512">
    <property type="entry name" value="HisKA"/>
    <property type="match status" value="1"/>
</dbReference>
<evidence type="ECO:0000256" key="2">
    <source>
        <dbReference type="ARBA" id="ARBA00012438"/>
    </source>
</evidence>
<dbReference type="KEGG" id="pstg:E8M01_16060"/>
<dbReference type="Gene3D" id="3.40.50.2300">
    <property type="match status" value="1"/>
</dbReference>
<keyword evidence="11" id="KW-1185">Reference proteome</keyword>
<evidence type="ECO:0000256" key="4">
    <source>
        <dbReference type="ARBA" id="ARBA00022679"/>
    </source>
</evidence>
<dbReference type="Gene3D" id="1.10.287.130">
    <property type="match status" value="1"/>
</dbReference>
<keyword evidence="7" id="KW-0472">Membrane</keyword>
<dbReference type="Pfam" id="PF00072">
    <property type="entry name" value="Response_reg"/>
    <property type="match status" value="1"/>
</dbReference>
<accession>A0A4D7B573</accession>
<feature type="transmembrane region" description="Helical" evidence="7">
    <location>
        <begin position="79"/>
        <end position="102"/>
    </location>
</feature>
<dbReference type="RefSeq" id="WP_136961034.1">
    <property type="nucleotide sequence ID" value="NZ_CP039690.1"/>
</dbReference>
<evidence type="ECO:0000259" key="9">
    <source>
        <dbReference type="PROSITE" id="PS50110"/>
    </source>
</evidence>
<dbReference type="EC" id="2.7.13.3" evidence="2"/>
<keyword evidence="7" id="KW-1133">Transmembrane helix</keyword>
<feature type="transmembrane region" description="Helical" evidence="7">
    <location>
        <begin position="20"/>
        <end position="39"/>
    </location>
</feature>
<protein>
    <recommendedName>
        <fullName evidence="2">histidine kinase</fullName>
        <ecNumber evidence="2">2.7.13.3</ecNumber>
    </recommendedName>
</protein>
<keyword evidence="4" id="KW-0808">Transferase</keyword>
<name>A0A4D7B573_9HYPH</name>
<organism evidence="10 11">
    <name type="scientific">Phreatobacter stygius</name>
    <dbReference type="NCBI Taxonomy" id="1940610"/>
    <lineage>
        <taxon>Bacteria</taxon>
        <taxon>Pseudomonadati</taxon>
        <taxon>Pseudomonadota</taxon>
        <taxon>Alphaproteobacteria</taxon>
        <taxon>Hyphomicrobiales</taxon>
        <taxon>Phreatobacteraceae</taxon>
        <taxon>Phreatobacter</taxon>
    </lineage>
</organism>
<dbReference type="CDD" id="cd00156">
    <property type="entry name" value="REC"/>
    <property type="match status" value="1"/>
</dbReference>
<evidence type="ECO:0000256" key="3">
    <source>
        <dbReference type="ARBA" id="ARBA00022553"/>
    </source>
</evidence>
<dbReference type="InterPro" id="IPR036890">
    <property type="entry name" value="HATPase_C_sf"/>
</dbReference>
<dbReference type="GO" id="GO:0005886">
    <property type="term" value="C:plasma membrane"/>
    <property type="evidence" value="ECO:0007669"/>
    <property type="project" value="TreeGrafter"/>
</dbReference>
<dbReference type="InterPro" id="IPR003661">
    <property type="entry name" value="HisK_dim/P_dom"/>
</dbReference>
<dbReference type="FunFam" id="3.30.565.10:FF:000049">
    <property type="entry name" value="Two-component sensor histidine kinase"/>
    <property type="match status" value="1"/>
</dbReference>
<evidence type="ECO:0000256" key="7">
    <source>
        <dbReference type="SAM" id="Phobius"/>
    </source>
</evidence>
<dbReference type="SUPFAM" id="SSF55874">
    <property type="entry name" value="ATPase domain of HSP90 chaperone/DNA topoisomerase II/histidine kinase"/>
    <property type="match status" value="1"/>
</dbReference>
<dbReference type="EMBL" id="CP039690">
    <property type="protein sequence ID" value="QCI65588.1"/>
    <property type="molecule type" value="Genomic_DNA"/>
</dbReference>
<dbReference type="SMART" id="SM00388">
    <property type="entry name" value="HisKA"/>
    <property type="match status" value="1"/>
</dbReference>
<dbReference type="Gene3D" id="3.30.565.10">
    <property type="entry name" value="Histidine kinase-like ATPase, C-terminal domain"/>
    <property type="match status" value="1"/>
</dbReference>
<feature type="domain" description="Response regulatory" evidence="9">
    <location>
        <begin position="457"/>
        <end position="578"/>
    </location>
</feature>
<feature type="domain" description="Histidine kinase" evidence="8">
    <location>
        <begin position="220"/>
        <end position="439"/>
    </location>
</feature>
<feature type="modified residue" description="4-aspartylphosphate" evidence="6">
    <location>
        <position position="512"/>
    </location>
</feature>
<dbReference type="Pfam" id="PF02518">
    <property type="entry name" value="HATPase_c"/>
    <property type="match status" value="1"/>
</dbReference>
<proteinExistence type="predicted"/>
<dbReference type="CDD" id="cd00082">
    <property type="entry name" value="HisKA"/>
    <property type="match status" value="1"/>
</dbReference>
<dbReference type="InterPro" id="IPR036097">
    <property type="entry name" value="HisK_dim/P_sf"/>
</dbReference>
<evidence type="ECO:0000256" key="6">
    <source>
        <dbReference type="PROSITE-ProRule" id="PRU00169"/>
    </source>
</evidence>
<keyword evidence="7" id="KW-0812">Transmembrane</keyword>
<dbReference type="PANTHER" id="PTHR43047">
    <property type="entry name" value="TWO-COMPONENT HISTIDINE PROTEIN KINASE"/>
    <property type="match status" value="1"/>
</dbReference>
<dbReference type="SMART" id="SM00448">
    <property type="entry name" value="REC"/>
    <property type="match status" value="1"/>
</dbReference>
<dbReference type="InterPro" id="IPR011006">
    <property type="entry name" value="CheY-like_superfamily"/>
</dbReference>